<accession>F8L6Z1</accession>
<keyword evidence="1" id="KW-0472">Membrane</keyword>
<evidence type="ECO:0000313" key="3">
    <source>
        <dbReference type="Proteomes" id="UP000000496"/>
    </source>
</evidence>
<sequence length="76" mass="9044">MWRSQKMLKKLDSLAILLLVIGGIVWGFIGLYRLNLVTYVFDREWIIRIIYVIFGLSMIYHLISWKNSKKKKGAKR</sequence>
<name>F8L6Z1_SIMNZ</name>
<keyword evidence="3" id="KW-1185">Reference proteome</keyword>
<dbReference type="HOGENOM" id="CLU_179993_1_0_0"/>
<keyword evidence="1" id="KW-1133">Transmembrane helix</keyword>
<dbReference type="AlphaFoldDB" id="F8L6Z1"/>
<dbReference type="EMBL" id="FR872582">
    <property type="protein sequence ID" value="CCB88502.1"/>
    <property type="molecule type" value="Genomic_DNA"/>
</dbReference>
<feature type="transmembrane region" description="Helical" evidence="1">
    <location>
        <begin position="45"/>
        <end position="63"/>
    </location>
</feature>
<keyword evidence="1" id="KW-0812">Transmembrane</keyword>
<dbReference type="PANTHER" id="PTHR37304:SF1">
    <property type="entry name" value="MEMBRANE PROTEIN"/>
    <property type="match status" value="1"/>
</dbReference>
<reference key="1">
    <citation type="journal article" date="2011" name="Mol. Biol. Evol.">
        <title>Unity in variety -- the pan-genome of the Chlamydiae.</title>
        <authorList>
            <person name="Collingro A."/>
            <person name="Tischler P."/>
            <person name="Weinmaier T."/>
            <person name="Penz T."/>
            <person name="Heinz E."/>
            <person name="Brunham R.C."/>
            <person name="Read T.D."/>
            <person name="Bavoil P.M."/>
            <person name="Sachse K."/>
            <person name="Kahane S."/>
            <person name="Friedman M.G."/>
            <person name="Rattei T."/>
            <person name="Myers G.S.A."/>
            <person name="Horn M."/>
        </authorList>
    </citation>
    <scope>NUCLEOTIDE SEQUENCE</scope>
    <source>
        <strain>Z</strain>
    </source>
</reference>
<gene>
    <name evidence="2" type="ordered locus">SNE_A06250</name>
</gene>
<organism evidence="2 3">
    <name type="scientific">Simkania negevensis (strain ATCC VR-1471 / DSM 27360 / Z)</name>
    <dbReference type="NCBI Taxonomy" id="331113"/>
    <lineage>
        <taxon>Bacteria</taxon>
        <taxon>Pseudomonadati</taxon>
        <taxon>Chlamydiota</taxon>
        <taxon>Chlamydiia</taxon>
        <taxon>Parachlamydiales</taxon>
        <taxon>Simkaniaceae</taxon>
        <taxon>Simkania</taxon>
    </lineage>
</organism>
<feature type="transmembrane region" description="Helical" evidence="1">
    <location>
        <begin position="12"/>
        <end position="33"/>
    </location>
</feature>
<evidence type="ECO:0000256" key="1">
    <source>
        <dbReference type="SAM" id="Phobius"/>
    </source>
</evidence>
<evidence type="ECO:0000313" key="2">
    <source>
        <dbReference type="EMBL" id="CCB88502.1"/>
    </source>
</evidence>
<dbReference type="eggNOG" id="COG2155">
    <property type="taxonomic scope" value="Bacteria"/>
</dbReference>
<dbReference type="Pfam" id="PF04070">
    <property type="entry name" value="DUF378"/>
    <property type="match status" value="1"/>
</dbReference>
<dbReference type="PANTHER" id="PTHR37304">
    <property type="entry name" value="MEMBRANE PROTEIN-RELATED"/>
    <property type="match status" value="1"/>
</dbReference>
<proteinExistence type="predicted"/>
<dbReference type="STRING" id="331113.SNE_A06250"/>
<evidence type="ECO:0008006" key="4">
    <source>
        <dbReference type="Google" id="ProtNLM"/>
    </source>
</evidence>
<dbReference type="Proteomes" id="UP000000496">
    <property type="component" value="Chromosome gsn.131"/>
</dbReference>
<dbReference type="InterPro" id="IPR007211">
    <property type="entry name" value="DUF378"/>
</dbReference>
<reference evidence="2 3" key="2">
    <citation type="journal article" date="2011" name="Mol. Biol. Evol.">
        <title>Unity in variety--the pan-genome of the Chlamydiae.</title>
        <authorList>
            <person name="Collingro A."/>
            <person name="Tischler P."/>
            <person name="Weinmaier T."/>
            <person name="Penz T."/>
            <person name="Heinz E."/>
            <person name="Brunham R.C."/>
            <person name="Read T.D."/>
            <person name="Bavoil P.M."/>
            <person name="Sachse K."/>
            <person name="Kahane S."/>
            <person name="Friedman M.G."/>
            <person name="Rattei T."/>
            <person name="Myers G.S."/>
            <person name="Horn M."/>
        </authorList>
    </citation>
    <scope>NUCLEOTIDE SEQUENCE [LARGE SCALE GENOMIC DNA]</scope>
    <source>
        <strain evidence="3">ATCC VR-1471 / Z</strain>
    </source>
</reference>
<protein>
    <recommendedName>
        <fullName evidence="4">DUF378 domain-containing protein</fullName>
    </recommendedName>
</protein>
<dbReference type="KEGG" id="sng:SNE_A06250"/>